<dbReference type="AlphaFoldDB" id="A0A3R7MJ46"/>
<sequence>MKVTLLLPLLAAALATPTRYSSVWPPRVHRPYFVPSYAPATYDTTYDTTSSYATVPTSSFVSGSKRSSSASHPASFSFLSTPRRPSVPSFALAKAKEAHPTYAPARSYGYAPAKKPTRPHPPIWSPPPISQVLSTAERLRVSGVPER</sequence>
<gene>
    <name evidence="3" type="ORF">C7M84_022764</name>
</gene>
<reference evidence="3 4" key="1">
    <citation type="submission" date="2018-04" db="EMBL/GenBank/DDBJ databases">
        <authorList>
            <person name="Zhang X."/>
            <person name="Yuan J."/>
            <person name="Li F."/>
            <person name="Xiang J."/>
        </authorList>
    </citation>
    <scope>NUCLEOTIDE SEQUENCE [LARGE SCALE GENOMIC DNA]</scope>
    <source>
        <tissue evidence="3">Muscle</tissue>
    </source>
</reference>
<keyword evidence="4" id="KW-1185">Reference proteome</keyword>
<dbReference type="EMBL" id="QCYY01000601">
    <property type="protein sequence ID" value="ROT84055.1"/>
    <property type="molecule type" value="Genomic_DNA"/>
</dbReference>
<evidence type="ECO:0000313" key="3">
    <source>
        <dbReference type="EMBL" id="ROT84055.1"/>
    </source>
</evidence>
<reference evidence="3 4" key="2">
    <citation type="submission" date="2019-01" db="EMBL/GenBank/DDBJ databases">
        <title>The decoding of complex shrimp genome reveals the adaptation for benthos swimmer, frequently molting mechanism and breeding impact on genome.</title>
        <authorList>
            <person name="Sun Y."/>
            <person name="Gao Y."/>
            <person name="Yu Y."/>
        </authorList>
    </citation>
    <scope>NUCLEOTIDE SEQUENCE [LARGE SCALE GENOMIC DNA]</scope>
    <source>
        <tissue evidence="3">Muscle</tissue>
    </source>
</reference>
<feature type="chain" id="PRO_5018722864" evidence="2">
    <location>
        <begin position="16"/>
        <end position="147"/>
    </location>
</feature>
<evidence type="ECO:0000256" key="2">
    <source>
        <dbReference type="SAM" id="SignalP"/>
    </source>
</evidence>
<dbReference type="OrthoDB" id="6373793at2759"/>
<protein>
    <submittedName>
        <fullName evidence="3">Uncharacterized protein</fullName>
    </submittedName>
</protein>
<evidence type="ECO:0000313" key="4">
    <source>
        <dbReference type="Proteomes" id="UP000283509"/>
    </source>
</evidence>
<proteinExistence type="predicted"/>
<evidence type="ECO:0000256" key="1">
    <source>
        <dbReference type="SAM" id="MobiDB-lite"/>
    </source>
</evidence>
<keyword evidence="2" id="KW-0732">Signal</keyword>
<feature type="compositionally biased region" description="Pro residues" evidence="1">
    <location>
        <begin position="119"/>
        <end position="129"/>
    </location>
</feature>
<name>A0A3R7MJ46_PENVA</name>
<dbReference type="Proteomes" id="UP000283509">
    <property type="component" value="Unassembled WGS sequence"/>
</dbReference>
<accession>A0A3R7MJ46</accession>
<feature type="region of interest" description="Disordered" evidence="1">
    <location>
        <begin position="106"/>
        <end position="129"/>
    </location>
</feature>
<organism evidence="3 4">
    <name type="scientific">Penaeus vannamei</name>
    <name type="common">Whiteleg shrimp</name>
    <name type="synonym">Litopenaeus vannamei</name>
    <dbReference type="NCBI Taxonomy" id="6689"/>
    <lineage>
        <taxon>Eukaryota</taxon>
        <taxon>Metazoa</taxon>
        <taxon>Ecdysozoa</taxon>
        <taxon>Arthropoda</taxon>
        <taxon>Crustacea</taxon>
        <taxon>Multicrustacea</taxon>
        <taxon>Malacostraca</taxon>
        <taxon>Eumalacostraca</taxon>
        <taxon>Eucarida</taxon>
        <taxon>Decapoda</taxon>
        <taxon>Dendrobranchiata</taxon>
        <taxon>Penaeoidea</taxon>
        <taxon>Penaeidae</taxon>
        <taxon>Penaeus</taxon>
    </lineage>
</organism>
<feature type="compositionally biased region" description="Low complexity" evidence="1">
    <location>
        <begin position="57"/>
        <end position="80"/>
    </location>
</feature>
<comment type="caution">
    <text evidence="3">The sequence shown here is derived from an EMBL/GenBank/DDBJ whole genome shotgun (WGS) entry which is preliminary data.</text>
</comment>
<feature type="region of interest" description="Disordered" evidence="1">
    <location>
        <begin position="57"/>
        <end position="85"/>
    </location>
</feature>
<feature type="signal peptide" evidence="2">
    <location>
        <begin position="1"/>
        <end position="15"/>
    </location>
</feature>